<dbReference type="EMBL" id="GBXM01005939">
    <property type="protein sequence ID" value="JAI02639.1"/>
    <property type="molecule type" value="Transcribed_RNA"/>
</dbReference>
<name>A0A0E9XLQ5_ANGAN</name>
<evidence type="ECO:0000313" key="1">
    <source>
        <dbReference type="EMBL" id="JAI02639.1"/>
    </source>
</evidence>
<accession>A0A0E9XLQ5</accession>
<reference evidence="1" key="2">
    <citation type="journal article" date="2015" name="Fish Shellfish Immunol.">
        <title>Early steps in the European eel (Anguilla anguilla)-Vibrio vulnificus interaction in the gills: Role of the RtxA13 toxin.</title>
        <authorList>
            <person name="Callol A."/>
            <person name="Pajuelo D."/>
            <person name="Ebbesson L."/>
            <person name="Teles M."/>
            <person name="MacKenzie S."/>
            <person name="Amaro C."/>
        </authorList>
    </citation>
    <scope>NUCLEOTIDE SEQUENCE</scope>
</reference>
<organism evidence="1">
    <name type="scientific">Anguilla anguilla</name>
    <name type="common">European freshwater eel</name>
    <name type="synonym">Muraena anguilla</name>
    <dbReference type="NCBI Taxonomy" id="7936"/>
    <lineage>
        <taxon>Eukaryota</taxon>
        <taxon>Metazoa</taxon>
        <taxon>Chordata</taxon>
        <taxon>Craniata</taxon>
        <taxon>Vertebrata</taxon>
        <taxon>Euteleostomi</taxon>
        <taxon>Actinopterygii</taxon>
        <taxon>Neopterygii</taxon>
        <taxon>Teleostei</taxon>
        <taxon>Anguilliformes</taxon>
        <taxon>Anguillidae</taxon>
        <taxon>Anguilla</taxon>
    </lineage>
</organism>
<protein>
    <submittedName>
        <fullName evidence="1">Uncharacterized protein</fullName>
    </submittedName>
</protein>
<reference evidence="1" key="1">
    <citation type="submission" date="2014-11" db="EMBL/GenBank/DDBJ databases">
        <authorList>
            <person name="Amaro Gonzalez C."/>
        </authorList>
    </citation>
    <scope>NUCLEOTIDE SEQUENCE</scope>
</reference>
<dbReference type="AlphaFoldDB" id="A0A0E9XLQ5"/>
<sequence length="27" mass="3132">MNLDQATVHKNIKMLVSHPLYLFIMSS</sequence>
<proteinExistence type="predicted"/>